<comment type="caution">
    <text evidence="2">The sequence shown here is derived from an EMBL/GenBank/DDBJ whole genome shotgun (WGS) entry which is preliminary data.</text>
</comment>
<dbReference type="EMBL" id="LCZI01000996">
    <property type="protein sequence ID" value="KKZ63224.1"/>
    <property type="molecule type" value="Genomic_DNA"/>
</dbReference>
<sequence>MGINWDKKAIERIIGALLAAHPGFTPDYTTMAVHFGQGATYDSMQGRFREYRKIAQSMRQDNPGPASSRTPVRHTPGSGRVRKPSSTAKNRRMQTPLTPTKSGKVKAENSIFNAILIDEGSDCFVKCDNGGSIPFAKALANGTPTPGAKSENPFAEEGSLKIDYDANDGYLRGLENVATSPAEEFQDAVCYSSGVAEYAQYDDTV</sequence>
<reference evidence="3" key="1">
    <citation type="journal article" date="2015" name="PLoS Genet.">
        <title>The dynamic genome and transcriptome of the human fungal pathogen Blastomyces and close relative Emmonsia.</title>
        <authorList>
            <person name="Munoz J.F."/>
            <person name="Gauthier G.M."/>
            <person name="Desjardins C.A."/>
            <person name="Gallo J.E."/>
            <person name="Holder J."/>
            <person name="Sullivan T.D."/>
            <person name="Marty A.J."/>
            <person name="Carmen J.C."/>
            <person name="Chen Z."/>
            <person name="Ding L."/>
            <person name="Gujja S."/>
            <person name="Magrini V."/>
            <person name="Misas E."/>
            <person name="Mitreva M."/>
            <person name="Priest M."/>
            <person name="Saif S."/>
            <person name="Whiston E.A."/>
            <person name="Young S."/>
            <person name="Zeng Q."/>
            <person name="Goldman W.E."/>
            <person name="Mardis E.R."/>
            <person name="Taylor J.W."/>
            <person name="McEwen J.G."/>
            <person name="Clay O.K."/>
            <person name="Klein B.S."/>
            <person name="Cuomo C.A."/>
        </authorList>
    </citation>
    <scope>NUCLEOTIDE SEQUENCE [LARGE SCALE GENOMIC DNA]</scope>
    <source>
        <strain evidence="3">UAMH 3008</strain>
    </source>
</reference>
<feature type="compositionally biased region" description="Polar residues" evidence="1">
    <location>
        <begin position="84"/>
        <end position="101"/>
    </location>
</feature>
<name>A0A0G2J1H4_9EURO</name>
<organism evidence="2 3">
    <name type="scientific">[Emmonsia] crescens</name>
    <dbReference type="NCBI Taxonomy" id="73230"/>
    <lineage>
        <taxon>Eukaryota</taxon>
        <taxon>Fungi</taxon>
        <taxon>Dikarya</taxon>
        <taxon>Ascomycota</taxon>
        <taxon>Pezizomycotina</taxon>
        <taxon>Eurotiomycetes</taxon>
        <taxon>Eurotiomycetidae</taxon>
        <taxon>Onygenales</taxon>
        <taxon>Ajellomycetaceae</taxon>
        <taxon>Emergomyces</taxon>
    </lineage>
</organism>
<accession>A0A0G2J1H4</accession>
<gene>
    <name evidence="2" type="ORF">EMCG_02429</name>
</gene>
<feature type="compositionally biased region" description="Polar residues" evidence="1">
    <location>
        <begin position="57"/>
        <end position="70"/>
    </location>
</feature>
<evidence type="ECO:0000256" key="1">
    <source>
        <dbReference type="SAM" id="MobiDB-lite"/>
    </source>
</evidence>
<dbReference type="Proteomes" id="UP000034164">
    <property type="component" value="Unassembled WGS sequence"/>
</dbReference>
<dbReference type="AlphaFoldDB" id="A0A0G2J1H4"/>
<protein>
    <submittedName>
        <fullName evidence="2">Uncharacterized protein</fullName>
    </submittedName>
</protein>
<dbReference type="VEuPathDB" id="FungiDB:EMCG_02429"/>
<evidence type="ECO:0000313" key="2">
    <source>
        <dbReference type="EMBL" id="KKZ63224.1"/>
    </source>
</evidence>
<dbReference type="OrthoDB" id="4828117at2759"/>
<evidence type="ECO:0000313" key="3">
    <source>
        <dbReference type="Proteomes" id="UP000034164"/>
    </source>
</evidence>
<feature type="region of interest" description="Disordered" evidence="1">
    <location>
        <begin position="57"/>
        <end position="104"/>
    </location>
</feature>
<proteinExistence type="predicted"/>